<dbReference type="EMBL" id="JGYP01000002">
    <property type="protein sequence ID" value="KFI45448.1"/>
    <property type="molecule type" value="Genomic_DNA"/>
</dbReference>
<keyword evidence="1" id="KW-0808">Transferase</keyword>
<organism evidence="1 2">
    <name type="scientific">Bifidobacterium bohemicum DSM 22767</name>
    <dbReference type="NCBI Taxonomy" id="1437606"/>
    <lineage>
        <taxon>Bacteria</taxon>
        <taxon>Bacillati</taxon>
        <taxon>Actinomycetota</taxon>
        <taxon>Actinomycetes</taxon>
        <taxon>Bifidobacteriales</taxon>
        <taxon>Bifidobacteriaceae</taxon>
        <taxon>Bifidobacterium</taxon>
    </lineage>
</organism>
<proteinExistence type="predicted"/>
<dbReference type="AlphaFoldDB" id="A0A086ZFZ8"/>
<accession>A0A086ZFZ8</accession>
<dbReference type="InterPro" id="IPR016181">
    <property type="entry name" value="Acyl_CoA_acyltransferase"/>
</dbReference>
<dbReference type="Proteomes" id="UP000029096">
    <property type="component" value="Unassembled WGS sequence"/>
</dbReference>
<comment type="caution">
    <text evidence="1">The sequence shown here is derived from an EMBL/GenBank/DDBJ whole genome shotgun (WGS) entry which is preliminary data.</text>
</comment>
<dbReference type="STRING" id="1437606.BBOH_1143"/>
<dbReference type="SUPFAM" id="SSF55729">
    <property type="entry name" value="Acyl-CoA N-acyltransferases (Nat)"/>
    <property type="match status" value="1"/>
</dbReference>
<protein>
    <submittedName>
        <fullName evidence="1">Serine O-acetyltransferase CysE</fullName>
    </submittedName>
</protein>
<evidence type="ECO:0000313" key="1">
    <source>
        <dbReference type="EMBL" id="KFI45448.1"/>
    </source>
</evidence>
<name>A0A086ZFZ8_9BIFI</name>
<sequence>MTQGDSSTRVRVAVPADYETIMANYARARDLMARTGNPNQWGTSWPPADLVEQDIRQCRAMVLVDAEGGVERILAQFAMFEGAEPTYAHLAQGSWLDDAPYATMHRLASSGLRPHSARACLEWAVRQYGNVRCDTHPDNLAMQHVFETCGFTRCGTISVNDMGDRGHVRIVYQRHDR</sequence>
<dbReference type="RefSeq" id="WP_033521117.1">
    <property type="nucleotide sequence ID" value="NZ_JDUS01000005.1"/>
</dbReference>
<reference evidence="1 2" key="1">
    <citation type="submission" date="2014-03" db="EMBL/GenBank/DDBJ databases">
        <title>Genomics of Bifidobacteria.</title>
        <authorList>
            <person name="Ventura M."/>
            <person name="Milani C."/>
            <person name="Lugli G.A."/>
        </authorList>
    </citation>
    <scope>NUCLEOTIDE SEQUENCE [LARGE SCALE GENOMIC DNA]</scope>
    <source>
        <strain evidence="1 2">DSM 22767</strain>
    </source>
</reference>
<dbReference type="eggNOG" id="COG1670">
    <property type="taxonomic scope" value="Bacteria"/>
</dbReference>
<gene>
    <name evidence="1" type="ORF">BBOH_1143</name>
</gene>
<dbReference type="Gene3D" id="3.40.630.30">
    <property type="match status" value="1"/>
</dbReference>
<dbReference type="GO" id="GO:0016740">
    <property type="term" value="F:transferase activity"/>
    <property type="evidence" value="ECO:0007669"/>
    <property type="project" value="UniProtKB-KW"/>
</dbReference>
<evidence type="ECO:0000313" key="2">
    <source>
        <dbReference type="Proteomes" id="UP000029096"/>
    </source>
</evidence>
<keyword evidence="2" id="KW-1185">Reference proteome</keyword>